<keyword evidence="2 5" id="KW-0067">ATP-binding</keyword>
<reference evidence="6" key="1">
    <citation type="journal article" date="2019" name="Int. J. Syst. Evol. Microbiol.">
        <title>The Global Catalogue of Microorganisms (GCM) 10K type strain sequencing project: providing services to taxonomists for standard genome sequencing and annotation.</title>
        <authorList>
            <consortium name="The Broad Institute Genomics Platform"/>
            <consortium name="The Broad Institute Genome Sequencing Center for Infectious Disease"/>
            <person name="Wu L."/>
            <person name="Ma J."/>
        </authorList>
    </citation>
    <scope>NUCLEOTIDE SEQUENCE [LARGE SCALE GENOMIC DNA]</scope>
    <source>
        <strain evidence="6">CGMCC 1.12125</strain>
    </source>
</reference>
<accession>A0ABV8XXH7</accession>
<feature type="compositionally biased region" description="Low complexity" evidence="3">
    <location>
        <begin position="23"/>
        <end position="48"/>
    </location>
</feature>
<feature type="region of interest" description="Disordered" evidence="3">
    <location>
        <begin position="1"/>
        <end position="55"/>
    </location>
</feature>
<organism evidence="5 6">
    <name type="scientific">Citricoccus alkalitolerans</name>
    <dbReference type="NCBI Taxonomy" id="246603"/>
    <lineage>
        <taxon>Bacteria</taxon>
        <taxon>Bacillati</taxon>
        <taxon>Actinomycetota</taxon>
        <taxon>Actinomycetes</taxon>
        <taxon>Micrococcales</taxon>
        <taxon>Micrococcaceae</taxon>
        <taxon>Citricoccus</taxon>
    </lineage>
</organism>
<dbReference type="InterPro" id="IPR027417">
    <property type="entry name" value="P-loop_NTPase"/>
</dbReference>
<dbReference type="PANTHER" id="PTHR43158">
    <property type="entry name" value="SKFA PEPTIDE EXPORT ATP-BINDING PROTEIN SKFE"/>
    <property type="match status" value="1"/>
</dbReference>
<dbReference type="PANTHER" id="PTHR43158:SF5">
    <property type="entry name" value="ABC TRANSPORTER, ATP-BINDING PROTEIN"/>
    <property type="match status" value="1"/>
</dbReference>
<dbReference type="SMART" id="SM00382">
    <property type="entry name" value="AAA"/>
    <property type="match status" value="1"/>
</dbReference>
<evidence type="ECO:0000313" key="5">
    <source>
        <dbReference type="EMBL" id="MFC4429302.1"/>
    </source>
</evidence>
<dbReference type="CDD" id="cd03230">
    <property type="entry name" value="ABC_DR_subfamily_A"/>
    <property type="match status" value="1"/>
</dbReference>
<protein>
    <submittedName>
        <fullName evidence="5">ATP-binding cassette domain-containing protein</fullName>
    </submittedName>
</protein>
<dbReference type="EMBL" id="JBHSEN010000001">
    <property type="protein sequence ID" value="MFC4429302.1"/>
    <property type="molecule type" value="Genomic_DNA"/>
</dbReference>
<evidence type="ECO:0000256" key="2">
    <source>
        <dbReference type="ARBA" id="ARBA00022840"/>
    </source>
</evidence>
<feature type="domain" description="ABC transporter" evidence="4">
    <location>
        <begin position="79"/>
        <end position="304"/>
    </location>
</feature>
<comment type="caution">
    <text evidence="5">The sequence shown here is derived from an EMBL/GenBank/DDBJ whole genome shotgun (WGS) entry which is preliminary data.</text>
</comment>
<dbReference type="Proteomes" id="UP001595965">
    <property type="component" value="Unassembled WGS sequence"/>
</dbReference>
<dbReference type="SUPFAM" id="SSF52540">
    <property type="entry name" value="P-loop containing nucleoside triphosphate hydrolases"/>
    <property type="match status" value="1"/>
</dbReference>
<keyword evidence="6" id="KW-1185">Reference proteome</keyword>
<proteinExistence type="predicted"/>
<gene>
    <name evidence="5" type="ORF">ACFO0K_06390</name>
</gene>
<name>A0ABV8XXH7_9MICC</name>
<dbReference type="InterPro" id="IPR003593">
    <property type="entry name" value="AAA+_ATPase"/>
</dbReference>
<evidence type="ECO:0000259" key="4">
    <source>
        <dbReference type="PROSITE" id="PS50893"/>
    </source>
</evidence>
<evidence type="ECO:0000256" key="1">
    <source>
        <dbReference type="ARBA" id="ARBA00022741"/>
    </source>
</evidence>
<dbReference type="GO" id="GO:0005524">
    <property type="term" value="F:ATP binding"/>
    <property type="evidence" value="ECO:0007669"/>
    <property type="project" value="UniProtKB-KW"/>
</dbReference>
<sequence>MHVTPNTVPETAPGGINRTARDAPSGTTPGTSSGTAAAAPFAAEPTSGSGTGIGHAADALSHEARPLPAGQPINPEAVISVRGLRKSFGRKEILHGLDFDIPANSICGLLGRNGAGKTTALSILSGQDRATQGEVSVMGREPFEDVETASHLCFARENQKYPESFKAGHVLKSAPWFFESWDQEFAERLVRMFRLPVETKIQKLSRGQLSSVAIVVGLASRAPLTFFDEPYLGLDATARQLFYDVMLQDYLEHPRTIVMSTHLIDEAADLLEKVLVIDDGRILMDADSDSARSAAFSLSGPAAAVGQLSEGRSVLHSRRIGGLSSVTLAGQPDAGLADAAAEQHLEIGPVGLQDLVAAIGSRPTDTVDETAAGTPKESR</sequence>
<dbReference type="RefSeq" id="WP_378108247.1">
    <property type="nucleotide sequence ID" value="NZ_JBHSEN010000001.1"/>
</dbReference>
<dbReference type="Gene3D" id="3.40.50.300">
    <property type="entry name" value="P-loop containing nucleotide triphosphate hydrolases"/>
    <property type="match status" value="1"/>
</dbReference>
<dbReference type="InterPro" id="IPR003439">
    <property type="entry name" value="ABC_transporter-like_ATP-bd"/>
</dbReference>
<evidence type="ECO:0000256" key="3">
    <source>
        <dbReference type="SAM" id="MobiDB-lite"/>
    </source>
</evidence>
<dbReference type="PROSITE" id="PS50893">
    <property type="entry name" value="ABC_TRANSPORTER_2"/>
    <property type="match status" value="1"/>
</dbReference>
<keyword evidence="1" id="KW-0547">Nucleotide-binding</keyword>
<evidence type="ECO:0000313" key="6">
    <source>
        <dbReference type="Proteomes" id="UP001595965"/>
    </source>
</evidence>
<dbReference type="Pfam" id="PF00005">
    <property type="entry name" value="ABC_tran"/>
    <property type="match status" value="1"/>
</dbReference>